<comment type="similarity">
    <text evidence="1">Belongs to the UPF0065 (bug) family.</text>
</comment>
<name>A0A410GE38_9BURK</name>
<dbReference type="PIRSF" id="PIRSF017082">
    <property type="entry name" value="YflP"/>
    <property type="match status" value="1"/>
</dbReference>
<dbReference type="KEGG" id="pus:CKA81_12555"/>
<dbReference type="InterPro" id="IPR042100">
    <property type="entry name" value="Bug_dom1"/>
</dbReference>
<protein>
    <recommendedName>
        <fullName evidence="4">ABC transporter substrate-binding protein</fullName>
    </recommendedName>
</protein>
<dbReference type="RefSeq" id="WP_128355565.1">
    <property type="nucleotide sequence ID" value="NZ_CP022987.1"/>
</dbReference>
<dbReference type="InterPro" id="IPR005064">
    <property type="entry name" value="BUG"/>
</dbReference>
<evidence type="ECO:0000256" key="1">
    <source>
        <dbReference type="ARBA" id="ARBA00006987"/>
    </source>
</evidence>
<sequence>MKPQYLSLKAAMPAFSRLAKQLAAAAGVALLIPSVGLAAEDVDSFPRQPIKLVVPFSAGGGIDMMARIAAEKMSEALGQNVVVQNQGGGGGVVASRSVVQAAPDGYTLIFHSVSSAVVNATVRKDLGYDPVKDFVPVSLVSQFPLVMIVNPDVPAKTVPEFIELLKKNPDTYSYGSSGIGSGIHLAGELFRKLAGVDIQHIPYKGTSSALTDVLAGRVAMLIDGVPPQVANIKSGQVRALAVTTTTRSEVLPDVPTMIESGLEGYDIPFWVAIYAPAGTPKPIVDKLSKAVNFAMHDPKSIERLKAVGAVGVGSTPEELDVFWKKQLQMYSDIVESSNIELSN</sequence>
<accession>A0A410GE38</accession>
<dbReference type="Pfam" id="PF03401">
    <property type="entry name" value="TctC"/>
    <property type="match status" value="1"/>
</dbReference>
<dbReference type="Proteomes" id="UP000283474">
    <property type="component" value="Chromosome"/>
</dbReference>
<dbReference type="PANTHER" id="PTHR42928">
    <property type="entry name" value="TRICARBOXYLATE-BINDING PROTEIN"/>
    <property type="match status" value="1"/>
</dbReference>
<evidence type="ECO:0000313" key="2">
    <source>
        <dbReference type="EMBL" id="QAA94567.1"/>
    </source>
</evidence>
<proteinExistence type="inferred from homology"/>
<dbReference type="AlphaFoldDB" id="A0A410GE38"/>
<gene>
    <name evidence="2" type="ORF">CKA81_12555</name>
</gene>
<dbReference type="EMBL" id="CP022987">
    <property type="protein sequence ID" value="QAA94567.1"/>
    <property type="molecule type" value="Genomic_DNA"/>
</dbReference>
<dbReference type="Gene3D" id="3.40.190.150">
    <property type="entry name" value="Bordetella uptake gene, domain 1"/>
    <property type="match status" value="1"/>
</dbReference>
<organism evidence="2 3">
    <name type="scientific">Pollutimonas thiosulfatoxidans</name>
    <dbReference type="NCBI Taxonomy" id="2028345"/>
    <lineage>
        <taxon>Bacteria</taxon>
        <taxon>Pseudomonadati</taxon>
        <taxon>Pseudomonadota</taxon>
        <taxon>Betaproteobacteria</taxon>
        <taxon>Burkholderiales</taxon>
        <taxon>Alcaligenaceae</taxon>
        <taxon>Pollutimonas</taxon>
    </lineage>
</organism>
<dbReference type="OrthoDB" id="8878415at2"/>
<dbReference type="Gene3D" id="3.40.190.10">
    <property type="entry name" value="Periplasmic binding protein-like II"/>
    <property type="match status" value="1"/>
</dbReference>
<evidence type="ECO:0008006" key="4">
    <source>
        <dbReference type="Google" id="ProtNLM"/>
    </source>
</evidence>
<evidence type="ECO:0000313" key="3">
    <source>
        <dbReference type="Proteomes" id="UP000283474"/>
    </source>
</evidence>
<dbReference type="PANTHER" id="PTHR42928:SF5">
    <property type="entry name" value="BLR1237 PROTEIN"/>
    <property type="match status" value="1"/>
</dbReference>
<dbReference type="SUPFAM" id="SSF53850">
    <property type="entry name" value="Periplasmic binding protein-like II"/>
    <property type="match status" value="1"/>
</dbReference>
<reference evidence="2 3" key="1">
    <citation type="submission" date="2017-08" db="EMBL/GenBank/DDBJ databases">
        <authorList>
            <person name="Park S.-J."/>
            <person name="Kim H."/>
        </authorList>
    </citation>
    <scope>NUCLEOTIDE SEQUENCE [LARGE SCALE GENOMIC DNA]</scope>
    <source>
        <strain evidence="3">ye3</strain>
    </source>
</reference>
<keyword evidence="3" id="KW-1185">Reference proteome</keyword>